<proteinExistence type="inferred from homology"/>
<dbReference type="InterPro" id="IPR026206">
    <property type="entry name" value="HAUS3"/>
</dbReference>
<feature type="region of interest" description="Disordered" evidence="10">
    <location>
        <begin position="14"/>
        <end position="58"/>
    </location>
</feature>
<keyword evidence="7" id="KW-0175">Coiled coil</keyword>
<dbReference type="Proteomes" id="UP000015105">
    <property type="component" value="Chromosome 7D"/>
</dbReference>
<organism evidence="12 13">
    <name type="scientific">Aegilops tauschii subsp. strangulata</name>
    <name type="common">Goatgrass</name>
    <dbReference type="NCBI Taxonomy" id="200361"/>
    <lineage>
        <taxon>Eukaryota</taxon>
        <taxon>Viridiplantae</taxon>
        <taxon>Streptophyta</taxon>
        <taxon>Embryophyta</taxon>
        <taxon>Tracheophyta</taxon>
        <taxon>Spermatophyta</taxon>
        <taxon>Magnoliopsida</taxon>
        <taxon>Liliopsida</taxon>
        <taxon>Poales</taxon>
        <taxon>Poaceae</taxon>
        <taxon>BOP clade</taxon>
        <taxon>Pooideae</taxon>
        <taxon>Triticodae</taxon>
        <taxon>Triticeae</taxon>
        <taxon>Triticinae</taxon>
        <taxon>Aegilops</taxon>
    </lineage>
</organism>
<dbReference type="PANTHER" id="PTHR19378">
    <property type="entry name" value="GOLGIN- RELATED"/>
    <property type="match status" value="1"/>
</dbReference>
<evidence type="ECO:0000256" key="6">
    <source>
        <dbReference type="ARBA" id="ARBA00022776"/>
    </source>
</evidence>
<reference evidence="13" key="1">
    <citation type="journal article" date="2014" name="Science">
        <title>Ancient hybridizations among the ancestral genomes of bread wheat.</title>
        <authorList>
            <consortium name="International Wheat Genome Sequencing Consortium,"/>
            <person name="Marcussen T."/>
            <person name="Sandve S.R."/>
            <person name="Heier L."/>
            <person name="Spannagl M."/>
            <person name="Pfeifer M."/>
            <person name="Jakobsen K.S."/>
            <person name="Wulff B.B."/>
            <person name="Steuernagel B."/>
            <person name="Mayer K.F."/>
            <person name="Olsen O.A."/>
        </authorList>
    </citation>
    <scope>NUCLEOTIDE SEQUENCE [LARGE SCALE GENOMIC DNA]</scope>
    <source>
        <strain evidence="13">cv. AL8/78</strain>
    </source>
</reference>
<dbReference type="GO" id="GO:0072686">
    <property type="term" value="C:mitotic spindle"/>
    <property type="evidence" value="ECO:0007669"/>
    <property type="project" value="TreeGrafter"/>
</dbReference>
<dbReference type="GO" id="GO:0051225">
    <property type="term" value="P:spindle assembly"/>
    <property type="evidence" value="ECO:0007669"/>
    <property type="project" value="InterPro"/>
</dbReference>
<dbReference type="GO" id="GO:0031023">
    <property type="term" value="P:microtubule organizing center organization"/>
    <property type="evidence" value="ECO:0007669"/>
    <property type="project" value="TreeGrafter"/>
</dbReference>
<evidence type="ECO:0000256" key="8">
    <source>
        <dbReference type="ARBA" id="ARBA00023212"/>
    </source>
</evidence>
<dbReference type="AlphaFoldDB" id="A0A453QZ78"/>
<evidence type="ECO:0000256" key="3">
    <source>
        <dbReference type="ARBA" id="ARBA00022490"/>
    </source>
</evidence>
<evidence type="ECO:0000256" key="2">
    <source>
        <dbReference type="ARBA" id="ARBA00009645"/>
    </source>
</evidence>
<keyword evidence="6" id="KW-0498">Mitosis</keyword>
<reference evidence="12" key="3">
    <citation type="journal article" date="2017" name="Nature">
        <title>Genome sequence of the progenitor of the wheat D genome Aegilops tauschii.</title>
        <authorList>
            <person name="Luo M.C."/>
            <person name="Gu Y.Q."/>
            <person name="Puiu D."/>
            <person name="Wang H."/>
            <person name="Twardziok S.O."/>
            <person name="Deal K.R."/>
            <person name="Huo N."/>
            <person name="Zhu T."/>
            <person name="Wang L."/>
            <person name="Wang Y."/>
            <person name="McGuire P.E."/>
            <person name="Liu S."/>
            <person name="Long H."/>
            <person name="Ramasamy R.K."/>
            <person name="Rodriguez J.C."/>
            <person name="Van S.L."/>
            <person name="Yuan L."/>
            <person name="Wang Z."/>
            <person name="Xia Z."/>
            <person name="Xiao L."/>
            <person name="Anderson O.D."/>
            <person name="Ouyang S."/>
            <person name="Liang Y."/>
            <person name="Zimin A.V."/>
            <person name="Pertea G."/>
            <person name="Qi P."/>
            <person name="Bennetzen J.L."/>
            <person name="Dai X."/>
            <person name="Dawson M.W."/>
            <person name="Muller H.G."/>
            <person name="Kugler K."/>
            <person name="Rivarola-Duarte L."/>
            <person name="Spannagl M."/>
            <person name="Mayer K.F.X."/>
            <person name="Lu F.H."/>
            <person name="Bevan M.W."/>
            <person name="Leroy P."/>
            <person name="Li P."/>
            <person name="You F.M."/>
            <person name="Sun Q."/>
            <person name="Liu Z."/>
            <person name="Lyons E."/>
            <person name="Wicker T."/>
            <person name="Salzberg S.L."/>
            <person name="Devos K.M."/>
            <person name="Dvorak J."/>
        </authorList>
    </citation>
    <scope>NUCLEOTIDE SEQUENCE [LARGE SCALE GENOMIC DNA]</scope>
    <source>
        <strain evidence="12">cv. AL8/78</strain>
    </source>
</reference>
<evidence type="ECO:0000256" key="9">
    <source>
        <dbReference type="ARBA" id="ARBA00023306"/>
    </source>
</evidence>
<evidence type="ECO:0000256" key="4">
    <source>
        <dbReference type="ARBA" id="ARBA00022618"/>
    </source>
</evidence>
<evidence type="ECO:0000259" key="11">
    <source>
        <dbReference type="Pfam" id="PF14932"/>
    </source>
</evidence>
<keyword evidence="5" id="KW-0493">Microtubule</keyword>
<evidence type="ECO:0000256" key="5">
    <source>
        <dbReference type="ARBA" id="ARBA00022701"/>
    </source>
</evidence>
<comment type="similarity">
    <text evidence="2">Belongs to the HAUS3 family.</text>
</comment>
<dbReference type="GO" id="GO:0005874">
    <property type="term" value="C:microtubule"/>
    <property type="evidence" value="ECO:0007669"/>
    <property type="project" value="UniProtKB-KW"/>
</dbReference>
<evidence type="ECO:0000256" key="1">
    <source>
        <dbReference type="ARBA" id="ARBA00004186"/>
    </source>
</evidence>
<dbReference type="Pfam" id="PF14932">
    <property type="entry name" value="HAUS-augmin3"/>
    <property type="match status" value="1"/>
</dbReference>
<feature type="domain" description="HAUS augmin-like complex subunit 3 N-terminal" evidence="11">
    <location>
        <begin position="88"/>
        <end position="237"/>
    </location>
</feature>
<evidence type="ECO:0000256" key="10">
    <source>
        <dbReference type="SAM" id="MobiDB-lite"/>
    </source>
</evidence>
<reference evidence="13" key="2">
    <citation type="journal article" date="2017" name="Nat. Plants">
        <title>The Aegilops tauschii genome reveals multiple impacts of transposons.</title>
        <authorList>
            <person name="Zhao G."/>
            <person name="Zou C."/>
            <person name="Li K."/>
            <person name="Wang K."/>
            <person name="Li T."/>
            <person name="Gao L."/>
            <person name="Zhang X."/>
            <person name="Wang H."/>
            <person name="Yang Z."/>
            <person name="Liu X."/>
            <person name="Jiang W."/>
            <person name="Mao L."/>
            <person name="Kong X."/>
            <person name="Jiao Y."/>
            <person name="Jia J."/>
        </authorList>
    </citation>
    <scope>NUCLEOTIDE SEQUENCE [LARGE SCALE GENOMIC DNA]</scope>
    <source>
        <strain evidence="13">cv. AL8/78</strain>
    </source>
</reference>
<name>A0A453QZ78_AEGTS</name>
<protein>
    <recommendedName>
        <fullName evidence="11">HAUS augmin-like complex subunit 3 N-terminal domain-containing protein</fullName>
    </recommendedName>
</protein>
<dbReference type="GO" id="GO:0005815">
    <property type="term" value="C:microtubule organizing center"/>
    <property type="evidence" value="ECO:0007669"/>
    <property type="project" value="TreeGrafter"/>
</dbReference>
<feature type="compositionally biased region" description="Low complexity" evidence="10">
    <location>
        <begin position="28"/>
        <end position="40"/>
    </location>
</feature>
<reference evidence="12" key="4">
    <citation type="submission" date="2019-03" db="UniProtKB">
        <authorList>
            <consortium name="EnsemblPlants"/>
        </authorList>
    </citation>
    <scope>IDENTIFICATION</scope>
</reference>
<evidence type="ECO:0000313" key="13">
    <source>
        <dbReference type="Proteomes" id="UP000015105"/>
    </source>
</evidence>
<comment type="subcellular location">
    <subcellularLocation>
        <location evidence="1">Cytoplasm</location>
        <location evidence="1">Cytoskeleton</location>
        <location evidence="1">Spindle</location>
    </subcellularLocation>
</comment>
<keyword evidence="13" id="KW-1185">Reference proteome</keyword>
<keyword evidence="8" id="KW-0206">Cytoskeleton</keyword>
<reference evidence="12" key="5">
    <citation type="journal article" date="2021" name="G3 (Bethesda)">
        <title>Aegilops tauschii genome assembly Aet v5.0 features greater sequence contiguity and improved annotation.</title>
        <authorList>
            <person name="Wang L."/>
            <person name="Zhu T."/>
            <person name="Rodriguez J.C."/>
            <person name="Deal K.R."/>
            <person name="Dubcovsky J."/>
            <person name="McGuire P.E."/>
            <person name="Lux T."/>
            <person name="Spannagl M."/>
            <person name="Mayer K.F.X."/>
            <person name="Baldrich P."/>
            <person name="Meyers B.C."/>
            <person name="Huo N."/>
            <person name="Gu Y.Q."/>
            <person name="Zhou H."/>
            <person name="Devos K.M."/>
            <person name="Bennetzen J.L."/>
            <person name="Unver T."/>
            <person name="Budak H."/>
            <person name="Gulick P.J."/>
            <person name="Galiba G."/>
            <person name="Kalapos B."/>
            <person name="Nelson D.R."/>
            <person name="Li P."/>
            <person name="You F.M."/>
            <person name="Luo M.C."/>
            <person name="Dvorak J."/>
        </authorList>
    </citation>
    <scope>NUCLEOTIDE SEQUENCE [LARGE SCALE GENOMIC DNA]</scope>
    <source>
        <strain evidence="12">cv. AL8/78</strain>
    </source>
</reference>
<evidence type="ECO:0000313" key="12">
    <source>
        <dbReference type="EnsemblPlants" id="AET7Gv20381900.4"/>
    </source>
</evidence>
<dbReference type="GO" id="GO:0051301">
    <property type="term" value="P:cell division"/>
    <property type="evidence" value="ECO:0007669"/>
    <property type="project" value="UniProtKB-KW"/>
</dbReference>
<keyword evidence="9" id="KW-0131">Cell cycle</keyword>
<accession>A0A453QZ78</accession>
<sequence length="274" mass="30562">SHHLVVVSNALHSSSTGFRCRPRPSPPTTTTTTATATSTAGQRSLGASGEPRRPECEEARMSGAALCAALTELGFDGEDPLDADALEWPFQYEEARPLLAWICSCLRPSNVLSPSHLSQYEQLVEEGRLLEGEDLDSAFDSISAFSSKKDNQEAVFEAEETILDIREAKLAYRAEVFELQRQLARQQAQFDMLAGQASSLIQGRRARVSAMSAVSVQLISLDEILSSRNLEFLEELLLQPKNWHIIIQEMRTVYTWHIQTSIRMLLGIWLVQRS</sequence>
<keyword evidence="3" id="KW-0963">Cytoplasm</keyword>
<dbReference type="Gramene" id="AET7Gv20381900.4">
    <property type="protein sequence ID" value="AET7Gv20381900.4"/>
    <property type="gene ID" value="AET7Gv20381900"/>
</dbReference>
<dbReference type="GO" id="GO:0070652">
    <property type="term" value="C:HAUS complex"/>
    <property type="evidence" value="ECO:0007669"/>
    <property type="project" value="InterPro"/>
</dbReference>
<dbReference type="PANTHER" id="PTHR19378:SF0">
    <property type="entry name" value="HAUS AUGMIN-LIKE COMPLEX SUBUNIT 3"/>
    <property type="match status" value="1"/>
</dbReference>
<keyword evidence="4" id="KW-0132">Cell division</keyword>
<dbReference type="InterPro" id="IPR032733">
    <property type="entry name" value="HAUS3_N"/>
</dbReference>
<dbReference type="EnsemblPlants" id="AET7Gv20381900.4">
    <property type="protein sequence ID" value="AET7Gv20381900.4"/>
    <property type="gene ID" value="AET7Gv20381900"/>
</dbReference>
<evidence type="ECO:0000256" key="7">
    <source>
        <dbReference type="ARBA" id="ARBA00023054"/>
    </source>
</evidence>